<dbReference type="RefSeq" id="WP_148031783.1">
    <property type="nucleotide sequence ID" value="NZ_JAPNUD010000255.1"/>
</dbReference>
<accession>A0ABT4TC47</accession>
<sequence>MADLGLHFQALEECASAARKAASRLSELGDDYPVTGTSSSIFGKLTDSSGLATLVDDVENTVDTELGHAGRKLRGVERALDKVEQNVRTANNASGAAA</sequence>
<proteinExistence type="predicted"/>
<gene>
    <name evidence="1" type="ORF">OUY24_41340</name>
</gene>
<evidence type="ECO:0000313" key="1">
    <source>
        <dbReference type="EMBL" id="MDA0647108.1"/>
    </source>
</evidence>
<dbReference type="Proteomes" id="UP001212498">
    <property type="component" value="Unassembled WGS sequence"/>
</dbReference>
<evidence type="ECO:0000313" key="2">
    <source>
        <dbReference type="Proteomes" id="UP001212498"/>
    </source>
</evidence>
<dbReference type="EMBL" id="JAPNUD010000255">
    <property type="protein sequence ID" value="MDA0647108.1"/>
    <property type="molecule type" value="Genomic_DNA"/>
</dbReference>
<protein>
    <recommendedName>
        <fullName evidence="3">Excreted virulence factor EspC (Type VII ESX diderm)</fullName>
    </recommendedName>
</protein>
<comment type="caution">
    <text evidence="1">The sequence shown here is derived from an EMBL/GenBank/DDBJ whole genome shotgun (WGS) entry which is preliminary data.</text>
</comment>
<evidence type="ECO:0008006" key="3">
    <source>
        <dbReference type="Google" id="ProtNLM"/>
    </source>
</evidence>
<organism evidence="1 2">
    <name type="scientific">Nonomuraea ferruginea</name>
    <dbReference type="NCBI Taxonomy" id="46174"/>
    <lineage>
        <taxon>Bacteria</taxon>
        <taxon>Bacillati</taxon>
        <taxon>Actinomycetota</taxon>
        <taxon>Actinomycetes</taxon>
        <taxon>Streptosporangiales</taxon>
        <taxon>Streptosporangiaceae</taxon>
        <taxon>Nonomuraea</taxon>
    </lineage>
</organism>
<keyword evidence="2" id="KW-1185">Reference proteome</keyword>
<name>A0ABT4TC47_9ACTN</name>
<reference evidence="1 2" key="1">
    <citation type="submission" date="2022-11" db="EMBL/GenBank/DDBJ databases">
        <title>Nonomuraea corallina sp. nov., a new species of the genus Nonomuraea isolated from sea side sediment in Thai sea.</title>
        <authorList>
            <person name="Ngamcharungchit C."/>
            <person name="Matsumoto A."/>
            <person name="Suriyachadkun C."/>
            <person name="Panbangred W."/>
            <person name="Inahashi Y."/>
            <person name="Intra B."/>
        </authorList>
    </citation>
    <scope>NUCLEOTIDE SEQUENCE [LARGE SCALE GENOMIC DNA]</scope>
    <source>
        <strain evidence="1 2">DSM 43553</strain>
    </source>
</reference>